<feature type="domain" description="Pterin-binding" evidence="26">
    <location>
        <begin position="336"/>
        <end position="591"/>
    </location>
</feature>
<keyword evidence="9 21" id="KW-0028">Amino-acid biosynthesis</keyword>
<dbReference type="SUPFAM" id="SSF82282">
    <property type="entry name" value="Homocysteine S-methyltransferase"/>
    <property type="match status" value="1"/>
</dbReference>
<dbReference type="SMART" id="SM01018">
    <property type="entry name" value="B12-binding_2"/>
    <property type="match status" value="1"/>
</dbReference>
<dbReference type="SUPFAM" id="SSF51717">
    <property type="entry name" value="Dihydropteroate synthetase-like"/>
    <property type="match status" value="1"/>
</dbReference>
<keyword evidence="13 21" id="KW-0479">Metal-binding</keyword>
<feature type="domain" description="AdoMet activation" evidence="27">
    <location>
        <begin position="861"/>
        <end position="1148"/>
    </location>
</feature>
<dbReference type="EMBL" id="CP107027">
    <property type="protein sequence ID" value="UYG95907.1"/>
    <property type="molecule type" value="Genomic_DNA"/>
</dbReference>
<evidence type="ECO:0000256" key="19">
    <source>
        <dbReference type="ARBA" id="ARBA00031040"/>
    </source>
</evidence>
<feature type="binding site" description="axial binding residue" evidence="22">
    <location>
        <position position="726"/>
    </location>
    <ligand>
        <name>methylcob(III)alamin</name>
        <dbReference type="ChEBI" id="CHEBI:28115"/>
    </ligand>
    <ligandPart>
        <name>Co</name>
        <dbReference type="ChEBI" id="CHEBI:27638"/>
    </ligandPart>
</feature>
<keyword evidence="16 21" id="KW-0486">Methionine biosynthesis</keyword>
<dbReference type="AlphaFoldDB" id="A0AA46PS53"/>
<evidence type="ECO:0000256" key="5">
    <source>
        <dbReference type="ARBA" id="ARBA00010398"/>
    </source>
</evidence>
<dbReference type="InterPro" id="IPR036594">
    <property type="entry name" value="Meth_synthase_dom"/>
</dbReference>
<dbReference type="Pfam" id="PF02965">
    <property type="entry name" value="Met_synt_B12"/>
    <property type="match status" value="1"/>
</dbReference>
<dbReference type="GO" id="GO:0031419">
    <property type="term" value="F:cobalamin binding"/>
    <property type="evidence" value="ECO:0007669"/>
    <property type="project" value="UniProtKB-UniRule"/>
</dbReference>
<dbReference type="PROSITE" id="PS51337">
    <property type="entry name" value="B12_BINDING_NTER"/>
    <property type="match status" value="1"/>
</dbReference>
<dbReference type="Pfam" id="PF02607">
    <property type="entry name" value="B12-binding_2"/>
    <property type="match status" value="1"/>
</dbReference>
<evidence type="ECO:0000259" key="29">
    <source>
        <dbReference type="PROSITE" id="PS51337"/>
    </source>
</evidence>
<dbReference type="FunFam" id="3.20.20.20:FF:000017">
    <property type="entry name" value="Methionine synthase"/>
    <property type="match status" value="1"/>
</dbReference>
<evidence type="ECO:0000256" key="2">
    <source>
        <dbReference type="ARBA" id="ARBA00001947"/>
    </source>
</evidence>
<keyword evidence="14" id="KW-0677">Repeat</keyword>
<evidence type="ECO:0000256" key="20">
    <source>
        <dbReference type="NCBIfam" id="TIGR02082"/>
    </source>
</evidence>
<comment type="catalytic activity">
    <reaction evidence="1 21">
        <text>(6S)-5-methyl-5,6,7,8-tetrahydrofolate + L-homocysteine = (6S)-5,6,7,8-tetrahydrofolate + L-methionine</text>
        <dbReference type="Rhea" id="RHEA:11172"/>
        <dbReference type="ChEBI" id="CHEBI:18608"/>
        <dbReference type="ChEBI" id="CHEBI:57453"/>
        <dbReference type="ChEBI" id="CHEBI:57844"/>
        <dbReference type="ChEBI" id="CHEBI:58199"/>
        <dbReference type="EC" id="2.1.1.13"/>
    </reaction>
</comment>
<dbReference type="InterPro" id="IPR036589">
    <property type="entry name" value="HCY_dom_sf"/>
</dbReference>
<evidence type="ECO:0000313" key="30">
    <source>
        <dbReference type="EMBL" id="UYG95907.1"/>
    </source>
</evidence>
<reference evidence="30" key="1">
    <citation type="submission" date="2022-10" db="EMBL/GenBank/DDBJ databases">
        <title>Mechanism of multi-heavy metal repair in Cytobacillus Firmus M7.</title>
        <authorList>
            <person name="Li X."/>
            <person name="Yu C."/>
        </authorList>
    </citation>
    <scope>NUCLEOTIDE SEQUENCE</scope>
    <source>
        <strain evidence="30">M7</strain>
    </source>
</reference>
<dbReference type="InterPro" id="IPR000489">
    <property type="entry name" value="Pterin-binding_dom"/>
</dbReference>
<comment type="cofactor">
    <cofactor evidence="3 21 22">
        <name>methylcob(III)alamin</name>
        <dbReference type="ChEBI" id="CHEBI:28115"/>
    </cofactor>
</comment>
<dbReference type="SUPFAM" id="SSF52242">
    <property type="entry name" value="Cobalamin (vitamin B12)-binding domain"/>
    <property type="match status" value="1"/>
</dbReference>
<dbReference type="PROSITE" id="PS51332">
    <property type="entry name" value="B12_BINDING"/>
    <property type="match status" value="1"/>
</dbReference>
<comment type="pathway">
    <text evidence="4 21">Amino-acid biosynthesis; L-methionine biosynthesis via de novo pathway; L-methionine from L-homocysteine (MetH route): step 1/1.</text>
</comment>
<evidence type="ECO:0000259" key="28">
    <source>
        <dbReference type="PROSITE" id="PS51332"/>
    </source>
</evidence>
<comment type="domain">
    <text evidence="21">Modular enzyme with four functionally distinct domains. The isolated Hcy-binding domain catalyzes methyl transfer from free methylcobalamin to homocysteine. The Hcy-binding domain in association with the pterin-binding domain catalyzes the methylation of cob(I)alamin by methyltetrahydrofolate and the methylation of homocysteine. The B12-binding domain binds the cofactor. The AdoMet activation domain binds S-adenosyl-L-methionine. Under aerobic conditions cob(I)alamin can be converted to inactive cob(II)alamin. Reductive methylation by S-adenosyl-L-methionine and flavodoxin regenerates methylcobalamin.</text>
</comment>
<evidence type="ECO:0000256" key="16">
    <source>
        <dbReference type="ARBA" id="ARBA00023167"/>
    </source>
</evidence>
<evidence type="ECO:0000256" key="7">
    <source>
        <dbReference type="ARBA" id="ARBA00013998"/>
    </source>
</evidence>
<evidence type="ECO:0000256" key="17">
    <source>
        <dbReference type="ARBA" id="ARBA00023285"/>
    </source>
</evidence>
<dbReference type="InterPro" id="IPR004223">
    <property type="entry name" value="VitB12-dep_Met_synth_activ_dom"/>
</dbReference>
<feature type="binding site" evidence="22 24">
    <location>
        <position position="290"/>
    </location>
    <ligand>
        <name>Zn(2+)</name>
        <dbReference type="ChEBI" id="CHEBI:29105"/>
    </ligand>
</feature>
<evidence type="ECO:0000256" key="14">
    <source>
        <dbReference type="ARBA" id="ARBA00022737"/>
    </source>
</evidence>
<dbReference type="Gene3D" id="1.10.1240.10">
    <property type="entry name" value="Methionine synthase domain"/>
    <property type="match status" value="1"/>
</dbReference>
<proteinExistence type="inferred from homology"/>
<comment type="similarity">
    <text evidence="5">Belongs to the vitamin-B12 dependent methionine synthase family.</text>
</comment>
<dbReference type="GO" id="GO:0008270">
    <property type="term" value="F:zinc ion binding"/>
    <property type="evidence" value="ECO:0007669"/>
    <property type="project" value="UniProtKB-UniRule"/>
</dbReference>
<organism evidence="30 31">
    <name type="scientific">Cytobacillus firmus</name>
    <name type="common">Bacillus firmus</name>
    <dbReference type="NCBI Taxonomy" id="1399"/>
    <lineage>
        <taxon>Bacteria</taxon>
        <taxon>Bacillati</taxon>
        <taxon>Bacillota</taxon>
        <taxon>Bacilli</taxon>
        <taxon>Bacillales</taxon>
        <taxon>Bacillaceae</taxon>
        <taxon>Cytobacillus</taxon>
    </lineage>
</organism>
<evidence type="ECO:0000313" key="31">
    <source>
        <dbReference type="Proteomes" id="UP001163104"/>
    </source>
</evidence>
<evidence type="ECO:0000256" key="3">
    <source>
        <dbReference type="ARBA" id="ARBA00001956"/>
    </source>
</evidence>
<dbReference type="GO" id="GO:0008705">
    <property type="term" value="F:methionine synthase activity"/>
    <property type="evidence" value="ECO:0007669"/>
    <property type="project" value="UniProtKB-UniRule"/>
</dbReference>
<feature type="binding site" evidence="23">
    <location>
        <begin position="723"/>
        <end position="727"/>
    </location>
    <ligand>
        <name>methylcob(III)alamin</name>
        <dbReference type="ChEBI" id="CHEBI:28115"/>
    </ligand>
</feature>
<keyword evidence="17 21" id="KW-0170">Cobalt</keyword>
<comment type="cofactor">
    <cofactor evidence="2 21 24">
        <name>Zn(2+)</name>
        <dbReference type="ChEBI" id="CHEBI:29105"/>
    </cofactor>
</comment>
<dbReference type="Gene3D" id="3.20.20.20">
    <property type="entry name" value="Dihydropteroate synthase-like"/>
    <property type="match status" value="1"/>
</dbReference>
<comment type="function">
    <text evidence="18 21">Catalyzes the transfer of a methyl group from methyl-cobalamin to homocysteine, yielding enzyme-bound cob(I)alamin and methionine. Subsequently, remethylates the cofactor using methyltetrahydrofolate.</text>
</comment>
<dbReference type="Gene3D" id="3.10.196.10">
    <property type="entry name" value="Vitamin B12-dependent methionine synthase, activation domain"/>
    <property type="match status" value="1"/>
</dbReference>
<evidence type="ECO:0000259" key="27">
    <source>
        <dbReference type="PROSITE" id="PS50974"/>
    </source>
</evidence>
<feature type="binding site" evidence="23">
    <location>
        <begin position="1143"/>
        <end position="1144"/>
    </location>
    <ligand>
        <name>S-adenosyl-L-methionine</name>
        <dbReference type="ChEBI" id="CHEBI:59789"/>
    </ligand>
</feature>
<dbReference type="SUPFAM" id="SSF56507">
    <property type="entry name" value="Methionine synthase activation domain-like"/>
    <property type="match status" value="1"/>
</dbReference>
<dbReference type="PIRSF" id="PIRSF000381">
    <property type="entry name" value="MetH"/>
    <property type="match status" value="1"/>
</dbReference>
<dbReference type="InterPro" id="IPR033706">
    <property type="entry name" value="Met_synthase_B12-bd"/>
</dbReference>
<evidence type="ECO:0000256" key="23">
    <source>
        <dbReference type="PIRSR" id="PIRSR000381-2"/>
    </source>
</evidence>
<dbReference type="RefSeq" id="WP_048011622.1">
    <property type="nucleotide sequence ID" value="NZ_CP107027.1"/>
</dbReference>
<dbReference type="InterPro" id="IPR011822">
    <property type="entry name" value="MetH"/>
</dbReference>
<keyword evidence="11 21" id="KW-0808">Transferase</keyword>
<dbReference type="GO" id="GO:0005829">
    <property type="term" value="C:cytosol"/>
    <property type="evidence" value="ECO:0007669"/>
    <property type="project" value="TreeGrafter"/>
</dbReference>
<feature type="binding site" evidence="23">
    <location>
        <position position="771"/>
    </location>
    <ligand>
        <name>methylcob(III)alamin</name>
        <dbReference type="ChEBI" id="CHEBI:28115"/>
    </ligand>
</feature>
<dbReference type="InterPro" id="IPR037010">
    <property type="entry name" value="VitB12-dep_Met_synth_activ_sf"/>
</dbReference>
<dbReference type="GO" id="GO:0050667">
    <property type="term" value="P:homocysteine metabolic process"/>
    <property type="evidence" value="ECO:0007669"/>
    <property type="project" value="TreeGrafter"/>
</dbReference>
<evidence type="ECO:0000259" key="25">
    <source>
        <dbReference type="PROSITE" id="PS50970"/>
    </source>
</evidence>
<feature type="domain" description="Hcy-binding" evidence="25">
    <location>
        <begin position="3"/>
        <end position="305"/>
    </location>
</feature>
<dbReference type="Proteomes" id="UP001163104">
    <property type="component" value="Chromosome"/>
</dbReference>
<evidence type="ECO:0000256" key="8">
    <source>
        <dbReference type="ARBA" id="ARBA00022603"/>
    </source>
</evidence>
<accession>A0AA46PS53</accession>
<feature type="binding site" evidence="23">
    <location>
        <position position="1089"/>
    </location>
    <ligand>
        <name>S-adenosyl-L-methionine</name>
        <dbReference type="ChEBI" id="CHEBI:59789"/>
    </ligand>
</feature>
<dbReference type="InterPro" id="IPR011005">
    <property type="entry name" value="Dihydropteroate_synth-like_sf"/>
</dbReference>
<evidence type="ECO:0000259" key="26">
    <source>
        <dbReference type="PROSITE" id="PS50972"/>
    </source>
</evidence>
<feature type="binding site" evidence="23">
    <location>
        <position position="827"/>
    </location>
    <ligand>
        <name>methylcob(III)alamin</name>
        <dbReference type="ChEBI" id="CHEBI:28115"/>
    </ligand>
</feature>
<evidence type="ECO:0000256" key="1">
    <source>
        <dbReference type="ARBA" id="ARBA00001700"/>
    </source>
</evidence>
<dbReference type="GO" id="GO:0032259">
    <property type="term" value="P:methylation"/>
    <property type="evidence" value="ECO:0007669"/>
    <property type="project" value="UniProtKB-KW"/>
</dbReference>
<evidence type="ECO:0000256" key="4">
    <source>
        <dbReference type="ARBA" id="ARBA00005178"/>
    </source>
</evidence>
<dbReference type="PANTHER" id="PTHR45833:SF1">
    <property type="entry name" value="METHIONINE SYNTHASE"/>
    <property type="match status" value="1"/>
</dbReference>
<dbReference type="PANTHER" id="PTHR45833">
    <property type="entry name" value="METHIONINE SYNTHASE"/>
    <property type="match status" value="1"/>
</dbReference>
<evidence type="ECO:0000256" key="24">
    <source>
        <dbReference type="PROSITE-ProRule" id="PRU00333"/>
    </source>
</evidence>
<sequence>MYKPSLQEQLKKKILIMDGAMGTMLQRANLSADDFGGEEYEGCNENLNITAPSVIEHIHLEYLKAGADIIETNTFGATSIVLADYDLEEKAYELNKIAVEIAREAADRISTPEWPRYVAGAMGPTTKTLSVTGGSTFEDMIAAYEEQARGLIDGGADLLLLETSQDMLNVKAGFIGIEKASKKTGIKLPLIVSGTIEPMGTTLAGQSIEAFYISLEHMKPLAVGLNCATGPEFMQDHIRSLSGLASTAVSCYPNAGLPDEEGQYHETPESLASKLEGFAKEGWLNIVGGCCGTTPEHIQAIAESVKDYKPRNYEGNSLHKVSGIEPLIYDDPTLRPIMVGERTNVIGSRKFKRLIAEGKFEEAAEIGRAQVKGGAHVIDICLADPDREEMQDVENFIKELVKKIKVPLVIDSTDEKVIEKALTYSQGKAIINSINLEDGEERFEAIAPLVHRYGAAVVVGTIDEEGMGVTAERKLEIAKRSHDLLVNKYHIPPQDLIFDPLVFPVGTGDEQYIGSAKATVDGIRLIKEALPEVQTILGISNVSFGLPPVGREILNSVFLYHCTQAGLDYAIVNTEKLERFASISKEEVLMAEKLLFETTDESLAIFTDFYRDKKKESKSVLPDMTLEERLAYYILEGTKEGLLPDLELALQAYPAPLDIINGPLMNGMKEVGRLFNDNQLIVAEVLQSAEVMKASVAYLEPHMEKGEAQSSSKGKIILATVKGDVHDIGKNLVDIILSNNGYEVIDLGIKVSPAELIENIRRENPDMVGLSGLLVKSAQQMVITAHDMKQAGIDIPILVGGAALSRKFTDTKISKEYDGLVLYAKDAMNGLSLANQLQEPEEAERLRIQQEEKQAAALNAVPYDRGSVAVAVKPKPTVSTKVPVFVPKDLKRHLLKTYSLSHIEPYINKQMLIGHHLGLKGNLQKLLAEKDEKAIKINAMVDELISEAKEKNWIEPKAVYQFFPAQSDGDKVFIYAEDEKTVIETFEFPRQETEPFLCLADFLKSKESGQMDYVSFFTVTAGKGIRAIADRLKAEGRFLESHALQSLALETAEGLAELIHRQIRDRWGFPDPVEMTMKDRFAAKYQGQRFSYGYPACPDLEDQKKLFKLIQPEDIGVHLTEECMMEPEASVSAMVFAHPEARYFNVLR</sequence>
<dbReference type="InterPro" id="IPR006158">
    <property type="entry name" value="Cobalamin-bd"/>
</dbReference>
<protein>
    <recommendedName>
        <fullName evidence="7 20">Methionine synthase</fullName>
        <ecNumber evidence="6 20">2.1.1.13</ecNumber>
    </recommendedName>
    <alternativeName>
        <fullName evidence="19 21">5-methyltetrahydrofolate--homocysteine methyltransferase</fullName>
    </alternativeName>
</protein>
<feature type="domain" description="B12-binding N-terminal" evidence="29">
    <location>
        <begin position="617"/>
        <end position="711"/>
    </location>
</feature>
<dbReference type="PROSITE" id="PS50974">
    <property type="entry name" value="ADOMET_ACTIVATION"/>
    <property type="match status" value="1"/>
</dbReference>
<dbReference type="InterPro" id="IPR003759">
    <property type="entry name" value="Cbl-bd_cap"/>
</dbReference>
<name>A0AA46PS53_CYTFI</name>
<feature type="binding site" evidence="22 24">
    <location>
        <position position="291"/>
    </location>
    <ligand>
        <name>Zn(2+)</name>
        <dbReference type="ChEBI" id="CHEBI:29105"/>
    </ligand>
</feature>
<dbReference type="Gene3D" id="3.20.20.330">
    <property type="entry name" value="Homocysteine-binding-like domain"/>
    <property type="match status" value="1"/>
</dbReference>
<dbReference type="Gene3D" id="3.40.50.280">
    <property type="entry name" value="Cobalamin-binding domain"/>
    <property type="match status" value="1"/>
</dbReference>
<evidence type="ECO:0000256" key="15">
    <source>
        <dbReference type="ARBA" id="ARBA00022833"/>
    </source>
</evidence>
<evidence type="ECO:0000256" key="12">
    <source>
        <dbReference type="ARBA" id="ARBA00022691"/>
    </source>
</evidence>
<dbReference type="Pfam" id="PF00809">
    <property type="entry name" value="Pterin_bind"/>
    <property type="match status" value="1"/>
</dbReference>
<dbReference type="NCBIfam" id="TIGR02082">
    <property type="entry name" value="metH"/>
    <property type="match status" value="1"/>
</dbReference>
<evidence type="ECO:0000256" key="11">
    <source>
        <dbReference type="ARBA" id="ARBA00022679"/>
    </source>
</evidence>
<evidence type="ECO:0000256" key="10">
    <source>
        <dbReference type="ARBA" id="ARBA00022628"/>
    </source>
</evidence>
<evidence type="ECO:0000256" key="21">
    <source>
        <dbReference type="PIRNR" id="PIRNR000381"/>
    </source>
</evidence>
<evidence type="ECO:0000256" key="18">
    <source>
        <dbReference type="ARBA" id="ARBA00025552"/>
    </source>
</evidence>
<feature type="binding site" evidence="22 24">
    <location>
        <position position="227"/>
    </location>
    <ligand>
        <name>Zn(2+)</name>
        <dbReference type="ChEBI" id="CHEBI:29105"/>
    </ligand>
</feature>
<dbReference type="InterPro" id="IPR036724">
    <property type="entry name" value="Cobalamin-bd_sf"/>
</dbReference>
<gene>
    <name evidence="30" type="primary">metH</name>
    <name evidence="30" type="ORF">OD459_02450</name>
</gene>
<dbReference type="GO" id="GO:0046653">
    <property type="term" value="P:tetrahydrofolate metabolic process"/>
    <property type="evidence" value="ECO:0007669"/>
    <property type="project" value="TreeGrafter"/>
</dbReference>
<dbReference type="PROSITE" id="PS50970">
    <property type="entry name" value="HCY"/>
    <property type="match status" value="1"/>
</dbReference>
<keyword evidence="12 21" id="KW-0949">S-adenosyl-L-methionine</keyword>
<feature type="domain" description="B12-binding" evidence="28">
    <location>
        <begin position="713"/>
        <end position="848"/>
    </location>
</feature>
<keyword evidence="15 21" id="KW-0862">Zinc</keyword>
<dbReference type="EC" id="2.1.1.13" evidence="6 20"/>
<dbReference type="FunFam" id="3.20.20.330:FF:000001">
    <property type="entry name" value="Methionine synthase"/>
    <property type="match status" value="1"/>
</dbReference>
<evidence type="ECO:0000256" key="22">
    <source>
        <dbReference type="PIRSR" id="PIRSR000381-1"/>
    </source>
</evidence>
<evidence type="ECO:0000256" key="6">
    <source>
        <dbReference type="ARBA" id="ARBA00012032"/>
    </source>
</evidence>
<dbReference type="InterPro" id="IPR050554">
    <property type="entry name" value="Met_Synthase/Corrinoid"/>
</dbReference>
<dbReference type="CDD" id="cd02069">
    <property type="entry name" value="methionine_synthase_B12_BD"/>
    <property type="match status" value="1"/>
</dbReference>
<dbReference type="Pfam" id="PF02574">
    <property type="entry name" value="S-methyl_trans"/>
    <property type="match status" value="1"/>
</dbReference>
<keyword evidence="10 21" id="KW-0846">Cobalamin</keyword>
<dbReference type="PROSITE" id="PS50972">
    <property type="entry name" value="PTERIN_BINDING"/>
    <property type="match status" value="1"/>
</dbReference>
<dbReference type="Pfam" id="PF02310">
    <property type="entry name" value="B12-binding"/>
    <property type="match status" value="1"/>
</dbReference>
<evidence type="ECO:0000256" key="9">
    <source>
        <dbReference type="ARBA" id="ARBA00022605"/>
    </source>
</evidence>
<keyword evidence="8 21" id="KW-0489">Methyltransferase</keyword>
<dbReference type="InterPro" id="IPR003726">
    <property type="entry name" value="HCY_dom"/>
</dbReference>
<dbReference type="SUPFAM" id="SSF47644">
    <property type="entry name" value="Methionine synthase domain"/>
    <property type="match status" value="1"/>
</dbReference>
<evidence type="ECO:0000256" key="13">
    <source>
        <dbReference type="ARBA" id="ARBA00022723"/>
    </source>
</evidence>